<evidence type="ECO:0000256" key="6">
    <source>
        <dbReference type="ARBA" id="ARBA00035673"/>
    </source>
</evidence>
<evidence type="ECO:0000256" key="5">
    <source>
        <dbReference type="ARBA" id="ARBA00023136"/>
    </source>
</evidence>
<protein>
    <recommendedName>
        <fullName evidence="6">lysoplasmalogenase</fullName>
        <ecNumber evidence="6">3.3.2.2</ecNumber>
    </recommendedName>
</protein>
<feature type="transmembrane region" description="Helical" evidence="9">
    <location>
        <begin position="91"/>
        <end position="108"/>
    </location>
</feature>
<name>B4LFY1_DROVI</name>
<dbReference type="Pfam" id="PF07947">
    <property type="entry name" value="YhhN"/>
    <property type="match status" value="1"/>
</dbReference>
<dbReference type="EC" id="3.3.2.2" evidence="6"/>
<organism evidence="10 11">
    <name type="scientific">Drosophila virilis</name>
    <name type="common">Fruit fly</name>
    <dbReference type="NCBI Taxonomy" id="7244"/>
    <lineage>
        <taxon>Eukaryota</taxon>
        <taxon>Metazoa</taxon>
        <taxon>Ecdysozoa</taxon>
        <taxon>Arthropoda</taxon>
        <taxon>Hexapoda</taxon>
        <taxon>Insecta</taxon>
        <taxon>Pterygota</taxon>
        <taxon>Neoptera</taxon>
        <taxon>Endopterygota</taxon>
        <taxon>Diptera</taxon>
        <taxon>Brachycera</taxon>
        <taxon>Muscomorpha</taxon>
        <taxon>Ephydroidea</taxon>
        <taxon>Drosophilidae</taxon>
        <taxon>Drosophila</taxon>
    </lineage>
</organism>
<keyword evidence="11" id="KW-1185">Reference proteome</keyword>
<keyword evidence="4 9" id="KW-1133">Transmembrane helix</keyword>
<evidence type="ECO:0000256" key="7">
    <source>
        <dbReference type="ARBA" id="ARBA00049458"/>
    </source>
</evidence>
<dbReference type="PANTHER" id="PTHR31885:SF6">
    <property type="entry name" value="GH04784P"/>
    <property type="match status" value="1"/>
</dbReference>
<feature type="transmembrane region" description="Helical" evidence="9">
    <location>
        <begin position="168"/>
        <end position="193"/>
    </location>
</feature>
<dbReference type="EMBL" id="CH940647">
    <property type="protein sequence ID" value="EDW70380.2"/>
    <property type="molecule type" value="Genomic_DNA"/>
</dbReference>
<evidence type="ECO:0000256" key="4">
    <source>
        <dbReference type="ARBA" id="ARBA00022989"/>
    </source>
</evidence>
<dbReference type="GO" id="GO:0047408">
    <property type="term" value="F:alkenylglycerophosphocholine hydrolase activity"/>
    <property type="evidence" value="ECO:0007669"/>
    <property type="project" value="UniProtKB-EC"/>
</dbReference>
<dbReference type="InterPro" id="IPR012506">
    <property type="entry name" value="TMEM86B-like"/>
</dbReference>
<evidence type="ECO:0000256" key="3">
    <source>
        <dbReference type="ARBA" id="ARBA00022692"/>
    </source>
</evidence>
<evidence type="ECO:0000313" key="10">
    <source>
        <dbReference type="EMBL" id="EDW70380.2"/>
    </source>
</evidence>
<dbReference type="InParanoid" id="B4LFY1"/>
<accession>B4LFY1</accession>
<evidence type="ECO:0000256" key="2">
    <source>
        <dbReference type="ARBA" id="ARBA00007375"/>
    </source>
</evidence>
<proteinExistence type="inferred from homology"/>
<evidence type="ECO:0000313" key="11">
    <source>
        <dbReference type="Proteomes" id="UP000008792"/>
    </source>
</evidence>
<feature type="transmembrane region" description="Helical" evidence="9">
    <location>
        <begin position="12"/>
        <end position="29"/>
    </location>
</feature>
<dbReference type="Proteomes" id="UP000008792">
    <property type="component" value="Unassembled WGS sequence"/>
</dbReference>
<dbReference type="OrthoDB" id="2133758at2759"/>
<dbReference type="HOGENOM" id="CLU_079086_1_0_1"/>
<feature type="transmembrane region" description="Helical" evidence="9">
    <location>
        <begin position="138"/>
        <end position="156"/>
    </location>
</feature>
<reference evidence="10 11" key="1">
    <citation type="journal article" date="2007" name="Nature">
        <title>Evolution of genes and genomes on the Drosophila phylogeny.</title>
        <authorList>
            <consortium name="Drosophila 12 Genomes Consortium"/>
            <person name="Clark A.G."/>
            <person name="Eisen M.B."/>
            <person name="Smith D.R."/>
            <person name="Bergman C.M."/>
            <person name="Oliver B."/>
            <person name="Markow T.A."/>
            <person name="Kaufman T.C."/>
            <person name="Kellis M."/>
            <person name="Gelbart W."/>
            <person name="Iyer V.N."/>
            <person name="Pollard D.A."/>
            <person name="Sackton T.B."/>
            <person name="Larracuente A.M."/>
            <person name="Singh N.D."/>
            <person name="Abad J.P."/>
            <person name="Abt D.N."/>
            <person name="Adryan B."/>
            <person name="Aguade M."/>
            <person name="Akashi H."/>
            <person name="Anderson W.W."/>
            <person name="Aquadro C.F."/>
            <person name="Ardell D.H."/>
            <person name="Arguello R."/>
            <person name="Artieri C.G."/>
            <person name="Barbash D.A."/>
            <person name="Barker D."/>
            <person name="Barsanti P."/>
            <person name="Batterham P."/>
            <person name="Batzoglou S."/>
            <person name="Begun D."/>
            <person name="Bhutkar A."/>
            <person name="Blanco E."/>
            <person name="Bosak S.A."/>
            <person name="Bradley R.K."/>
            <person name="Brand A.D."/>
            <person name="Brent M.R."/>
            <person name="Brooks A.N."/>
            <person name="Brown R.H."/>
            <person name="Butlin R.K."/>
            <person name="Caggese C."/>
            <person name="Calvi B.R."/>
            <person name="Bernardo de Carvalho A."/>
            <person name="Caspi A."/>
            <person name="Castrezana S."/>
            <person name="Celniker S.E."/>
            <person name="Chang J.L."/>
            <person name="Chapple C."/>
            <person name="Chatterji S."/>
            <person name="Chinwalla A."/>
            <person name="Civetta A."/>
            <person name="Clifton S.W."/>
            <person name="Comeron J.M."/>
            <person name="Costello J.C."/>
            <person name="Coyne J.A."/>
            <person name="Daub J."/>
            <person name="David R.G."/>
            <person name="Delcher A.L."/>
            <person name="Delehaunty K."/>
            <person name="Do C.B."/>
            <person name="Ebling H."/>
            <person name="Edwards K."/>
            <person name="Eickbush T."/>
            <person name="Evans J.D."/>
            <person name="Filipski A."/>
            <person name="Findeiss S."/>
            <person name="Freyhult E."/>
            <person name="Fulton L."/>
            <person name="Fulton R."/>
            <person name="Garcia A.C."/>
            <person name="Gardiner A."/>
            <person name="Garfield D.A."/>
            <person name="Garvin B.E."/>
            <person name="Gibson G."/>
            <person name="Gilbert D."/>
            <person name="Gnerre S."/>
            <person name="Godfrey J."/>
            <person name="Good R."/>
            <person name="Gotea V."/>
            <person name="Gravely B."/>
            <person name="Greenberg A.J."/>
            <person name="Griffiths-Jones S."/>
            <person name="Gross S."/>
            <person name="Guigo R."/>
            <person name="Gustafson E.A."/>
            <person name="Haerty W."/>
            <person name="Hahn M.W."/>
            <person name="Halligan D.L."/>
            <person name="Halpern A.L."/>
            <person name="Halter G.M."/>
            <person name="Han M.V."/>
            <person name="Heger A."/>
            <person name="Hillier L."/>
            <person name="Hinrichs A.S."/>
            <person name="Holmes I."/>
            <person name="Hoskins R.A."/>
            <person name="Hubisz M.J."/>
            <person name="Hultmark D."/>
            <person name="Huntley M.A."/>
            <person name="Jaffe D.B."/>
            <person name="Jagadeeshan S."/>
            <person name="Jeck W.R."/>
            <person name="Johnson J."/>
            <person name="Jones C.D."/>
            <person name="Jordan W.C."/>
            <person name="Karpen G.H."/>
            <person name="Kataoka E."/>
            <person name="Keightley P.D."/>
            <person name="Kheradpour P."/>
            <person name="Kirkness E.F."/>
            <person name="Koerich L.B."/>
            <person name="Kristiansen K."/>
            <person name="Kudrna D."/>
            <person name="Kulathinal R.J."/>
            <person name="Kumar S."/>
            <person name="Kwok R."/>
            <person name="Lander E."/>
            <person name="Langley C.H."/>
            <person name="Lapoint R."/>
            <person name="Lazzaro B.P."/>
            <person name="Lee S.J."/>
            <person name="Levesque L."/>
            <person name="Li R."/>
            <person name="Lin C.F."/>
            <person name="Lin M.F."/>
            <person name="Lindblad-Toh K."/>
            <person name="Llopart A."/>
            <person name="Long M."/>
            <person name="Low L."/>
            <person name="Lozovsky E."/>
            <person name="Lu J."/>
            <person name="Luo M."/>
            <person name="Machado C.A."/>
            <person name="Makalowski W."/>
            <person name="Marzo M."/>
            <person name="Matsuda M."/>
            <person name="Matzkin L."/>
            <person name="McAllister B."/>
            <person name="McBride C.S."/>
            <person name="McKernan B."/>
            <person name="McKernan K."/>
            <person name="Mendez-Lago M."/>
            <person name="Minx P."/>
            <person name="Mollenhauer M.U."/>
            <person name="Montooth K."/>
            <person name="Mount S.M."/>
            <person name="Mu X."/>
            <person name="Myers E."/>
            <person name="Negre B."/>
            <person name="Newfeld S."/>
            <person name="Nielsen R."/>
            <person name="Noor M.A."/>
            <person name="O'Grady P."/>
            <person name="Pachter L."/>
            <person name="Papaceit M."/>
            <person name="Parisi M.J."/>
            <person name="Parisi M."/>
            <person name="Parts L."/>
            <person name="Pedersen J.S."/>
            <person name="Pesole G."/>
            <person name="Phillippy A.M."/>
            <person name="Ponting C.P."/>
            <person name="Pop M."/>
            <person name="Porcelli D."/>
            <person name="Powell J.R."/>
            <person name="Prohaska S."/>
            <person name="Pruitt K."/>
            <person name="Puig M."/>
            <person name="Quesneville H."/>
            <person name="Ram K.R."/>
            <person name="Rand D."/>
            <person name="Rasmussen M.D."/>
            <person name="Reed L.K."/>
            <person name="Reenan R."/>
            <person name="Reily A."/>
            <person name="Remington K.A."/>
            <person name="Rieger T.T."/>
            <person name="Ritchie M.G."/>
            <person name="Robin C."/>
            <person name="Rogers Y.H."/>
            <person name="Rohde C."/>
            <person name="Rozas J."/>
            <person name="Rubenfield M.J."/>
            <person name="Ruiz A."/>
            <person name="Russo S."/>
            <person name="Salzberg S.L."/>
            <person name="Sanchez-Gracia A."/>
            <person name="Saranga D.J."/>
            <person name="Sato H."/>
            <person name="Schaeffer S.W."/>
            <person name="Schatz M.C."/>
            <person name="Schlenke T."/>
            <person name="Schwartz R."/>
            <person name="Segarra C."/>
            <person name="Singh R.S."/>
            <person name="Sirot L."/>
            <person name="Sirota M."/>
            <person name="Sisneros N.B."/>
            <person name="Smith C.D."/>
            <person name="Smith T.F."/>
            <person name="Spieth J."/>
            <person name="Stage D.E."/>
            <person name="Stark A."/>
            <person name="Stephan W."/>
            <person name="Strausberg R.L."/>
            <person name="Strempel S."/>
            <person name="Sturgill D."/>
            <person name="Sutton G."/>
            <person name="Sutton G.G."/>
            <person name="Tao W."/>
            <person name="Teichmann S."/>
            <person name="Tobari Y.N."/>
            <person name="Tomimura Y."/>
            <person name="Tsolas J.M."/>
            <person name="Valente V.L."/>
            <person name="Venter E."/>
            <person name="Venter J.C."/>
            <person name="Vicario S."/>
            <person name="Vieira F.G."/>
            <person name="Vilella A.J."/>
            <person name="Villasante A."/>
            <person name="Walenz B."/>
            <person name="Wang J."/>
            <person name="Wasserman M."/>
            <person name="Watts T."/>
            <person name="Wilson D."/>
            <person name="Wilson R.K."/>
            <person name="Wing R.A."/>
            <person name="Wolfner M.F."/>
            <person name="Wong A."/>
            <person name="Wong G.K."/>
            <person name="Wu C.I."/>
            <person name="Wu G."/>
            <person name="Yamamoto D."/>
            <person name="Yang H.P."/>
            <person name="Yang S.P."/>
            <person name="Yorke J.A."/>
            <person name="Yoshida K."/>
            <person name="Zdobnov E."/>
            <person name="Zhang P."/>
            <person name="Zhang Y."/>
            <person name="Zimin A.V."/>
            <person name="Baldwin J."/>
            <person name="Abdouelleil A."/>
            <person name="Abdulkadir J."/>
            <person name="Abebe A."/>
            <person name="Abera B."/>
            <person name="Abreu J."/>
            <person name="Acer S.C."/>
            <person name="Aftuck L."/>
            <person name="Alexander A."/>
            <person name="An P."/>
            <person name="Anderson E."/>
            <person name="Anderson S."/>
            <person name="Arachi H."/>
            <person name="Azer M."/>
            <person name="Bachantsang P."/>
            <person name="Barry A."/>
            <person name="Bayul T."/>
            <person name="Berlin A."/>
            <person name="Bessette D."/>
            <person name="Bloom T."/>
            <person name="Blye J."/>
            <person name="Boguslavskiy L."/>
            <person name="Bonnet C."/>
            <person name="Boukhgalter B."/>
            <person name="Bourzgui I."/>
            <person name="Brown A."/>
            <person name="Cahill P."/>
            <person name="Channer S."/>
            <person name="Cheshatsang Y."/>
            <person name="Chuda L."/>
            <person name="Citroen M."/>
            <person name="Collymore A."/>
            <person name="Cooke P."/>
            <person name="Costello M."/>
            <person name="D'Aco K."/>
            <person name="Daza R."/>
            <person name="De Haan G."/>
            <person name="DeGray S."/>
            <person name="DeMaso C."/>
            <person name="Dhargay N."/>
            <person name="Dooley K."/>
            <person name="Dooley E."/>
            <person name="Doricent M."/>
            <person name="Dorje P."/>
            <person name="Dorjee K."/>
            <person name="Dupes A."/>
            <person name="Elong R."/>
            <person name="Falk J."/>
            <person name="Farina A."/>
            <person name="Faro S."/>
            <person name="Ferguson D."/>
            <person name="Fisher S."/>
            <person name="Foley C.D."/>
            <person name="Franke A."/>
            <person name="Friedrich D."/>
            <person name="Gadbois L."/>
            <person name="Gearin G."/>
            <person name="Gearin C.R."/>
            <person name="Giannoukos G."/>
            <person name="Goode T."/>
            <person name="Graham J."/>
            <person name="Grandbois E."/>
            <person name="Grewal S."/>
            <person name="Gyaltsen K."/>
            <person name="Hafez N."/>
            <person name="Hagos B."/>
            <person name="Hall J."/>
            <person name="Henson C."/>
            <person name="Hollinger A."/>
            <person name="Honan T."/>
            <person name="Huard M.D."/>
            <person name="Hughes L."/>
            <person name="Hurhula B."/>
            <person name="Husby M.E."/>
            <person name="Kamat A."/>
            <person name="Kanga B."/>
            <person name="Kashin S."/>
            <person name="Khazanovich D."/>
            <person name="Kisner P."/>
            <person name="Lance K."/>
            <person name="Lara M."/>
            <person name="Lee W."/>
            <person name="Lennon N."/>
            <person name="Letendre F."/>
            <person name="LeVine R."/>
            <person name="Lipovsky A."/>
            <person name="Liu X."/>
            <person name="Liu J."/>
            <person name="Liu S."/>
            <person name="Lokyitsang T."/>
            <person name="Lokyitsang Y."/>
            <person name="Lubonja R."/>
            <person name="Lui A."/>
            <person name="MacDonald P."/>
            <person name="Magnisalis V."/>
            <person name="Maru K."/>
            <person name="Matthews C."/>
            <person name="McCusker W."/>
            <person name="McDonough S."/>
            <person name="Mehta T."/>
            <person name="Meldrim J."/>
            <person name="Meneus L."/>
            <person name="Mihai O."/>
            <person name="Mihalev A."/>
            <person name="Mihova T."/>
            <person name="Mittelman R."/>
            <person name="Mlenga V."/>
            <person name="Montmayeur A."/>
            <person name="Mulrain L."/>
            <person name="Navidi A."/>
            <person name="Naylor J."/>
            <person name="Negash T."/>
            <person name="Nguyen T."/>
            <person name="Nguyen N."/>
            <person name="Nicol R."/>
            <person name="Norbu C."/>
            <person name="Norbu N."/>
            <person name="Novod N."/>
            <person name="O'Neill B."/>
            <person name="Osman S."/>
            <person name="Markiewicz E."/>
            <person name="Oyono O.L."/>
            <person name="Patti C."/>
            <person name="Phunkhang P."/>
            <person name="Pierre F."/>
            <person name="Priest M."/>
            <person name="Raghuraman S."/>
            <person name="Rege F."/>
            <person name="Reyes R."/>
            <person name="Rise C."/>
            <person name="Rogov P."/>
            <person name="Ross K."/>
            <person name="Ryan E."/>
            <person name="Settipalli S."/>
            <person name="Shea T."/>
            <person name="Sherpa N."/>
            <person name="Shi L."/>
            <person name="Shih D."/>
            <person name="Sparrow T."/>
            <person name="Spaulding J."/>
            <person name="Stalker J."/>
            <person name="Stange-Thomann N."/>
            <person name="Stavropoulos S."/>
            <person name="Stone C."/>
            <person name="Strader C."/>
            <person name="Tesfaye S."/>
            <person name="Thomson T."/>
            <person name="Thoulutsang Y."/>
            <person name="Thoulutsang D."/>
            <person name="Topham K."/>
            <person name="Topping I."/>
            <person name="Tsamla T."/>
            <person name="Vassiliev H."/>
            <person name="Vo A."/>
            <person name="Wangchuk T."/>
            <person name="Wangdi T."/>
            <person name="Weiand M."/>
            <person name="Wilkinson J."/>
            <person name="Wilson A."/>
            <person name="Yadav S."/>
            <person name="Young G."/>
            <person name="Yu Q."/>
            <person name="Zembek L."/>
            <person name="Zhong D."/>
            <person name="Zimmer A."/>
            <person name="Zwirko Z."/>
            <person name="Jaffe D.B."/>
            <person name="Alvarez P."/>
            <person name="Brockman W."/>
            <person name="Butler J."/>
            <person name="Chin C."/>
            <person name="Gnerre S."/>
            <person name="Grabherr M."/>
            <person name="Kleber M."/>
            <person name="Mauceli E."/>
            <person name="MacCallum I."/>
        </authorList>
    </citation>
    <scope>NUCLEOTIDE SEQUENCE [LARGE SCALE GENOMIC DNA]</scope>
    <source>
        <strain evidence="11">Tucson 15010-1051.87</strain>
    </source>
</reference>
<keyword evidence="5 9" id="KW-0472">Membrane</keyword>
<dbReference type="PANTHER" id="PTHR31885">
    <property type="entry name" value="GH04784P"/>
    <property type="match status" value="1"/>
</dbReference>
<dbReference type="eggNOG" id="KOG4804">
    <property type="taxonomic scope" value="Eukaryota"/>
</dbReference>
<evidence type="ECO:0000256" key="9">
    <source>
        <dbReference type="SAM" id="Phobius"/>
    </source>
</evidence>
<evidence type="ECO:0000256" key="1">
    <source>
        <dbReference type="ARBA" id="ARBA00004141"/>
    </source>
</evidence>
<gene>
    <name evidence="10" type="primary">Dvir\GJ11568</name>
    <name evidence="10" type="ORF">Dvir_GJ11568</name>
</gene>
<feature type="transmembrane region" description="Helical" evidence="9">
    <location>
        <begin position="115"/>
        <end position="132"/>
    </location>
</feature>
<comment type="similarity">
    <text evidence="2">Belongs to the TMEM86 family.</text>
</comment>
<comment type="subcellular location">
    <subcellularLocation>
        <location evidence="1">Membrane</location>
        <topology evidence="1">Multi-pass membrane protein</topology>
    </subcellularLocation>
</comment>
<feature type="transmembrane region" description="Helical" evidence="9">
    <location>
        <begin position="35"/>
        <end position="56"/>
    </location>
</feature>
<evidence type="ECO:0000256" key="8">
    <source>
        <dbReference type="ARBA" id="ARBA00049560"/>
    </source>
</evidence>
<sequence length="233" mass="26050">MYYNLRFLAIEFLKLIPFYISVVLYFSLVRQDQVWTLWTSALRCLPIMALMFYVSIKGLSIKKHYGQSQLILIGLMFSCAGDVMFNLLLFALGMTCFGATQICYMFAFGWRPLKIIIGACLHISSIGLIYFVIGHLNIAHLIGVFIYCTLITGMFWRSLARALHVKSFLAFFAAVGAALFIISDALAAVIHILHVKLPAPRLQIMITYYAAQFAIALSTADEGRPPAALGSEQ</sequence>
<comment type="catalytic activity">
    <reaction evidence="8">
        <text>a 1-O-(1Z-alkenyl)-sn-glycero-3-phosphocholine + H2O = a 2,3-saturated aldehyde + sn-glycerol 3-phosphocholine</text>
        <dbReference type="Rhea" id="RHEA:22544"/>
        <dbReference type="ChEBI" id="CHEBI:15377"/>
        <dbReference type="ChEBI" id="CHEBI:16870"/>
        <dbReference type="ChEBI" id="CHEBI:73359"/>
        <dbReference type="ChEBI" id="CHEBI:77287"/>
        <dbReference type="EC" id="3.3.2.2"/>
    </reaction>
</comment>
<comment type="catalytic activity">
    <reaction evidence="7">
        <text>a 1-O-(1Z-alkenyl)-sn-glycero-3-phosphoethanolamine + H2O = a 2,3-saturated aldehyde + sn-glycero-3-phosphoethanolamine</text>
        <dbReference type="Rhea" id="RHEA:16905"/>
        <dbReference type="ChEBI" id="CHEBI:15377"/>
        <dbReference type="ChEBI" id="CHEBI:73359"/>
        <dbReference type="ChEBI" id="CHEBI:77288"/>
        <dbReference type="ChEBI" id="CHEBI:143890"/>
        <dbReference type="EC" id="3.3.2.2"/>
    </reaction>
</comment>
<dbReference type="AlphaFoldDB" id="B4LFY1"/>
<dbReference type="GO" id="GO:0016020">
    <property type="term" value="C:membrane"/>
    <property type="evidence" value="ECO:0007669"/>
    <property type="project" value="UniProtKB-SubCell"/>
</dbReference>
<keyword evidence="3 9" id="KW-0812">Transmembrane</keyword>